<evidence type="ECO:0000256" key="3">
    <source>
        <dbReference type="ARBA" id="ARBA00022833"/>
    </source>
</evidence>
<evidence type="ECO:0000256" key="1">
    <source>
        <dbReference type="ARBA" id="ARBA00022723"/>
    </source>
</evidence>
<dbReference type="GO" id="GO:0008270">
    <property type="term" value="F:zinc ion binding"/>
    <property type="evidence" value="ECO:0007669"/>
    <property type="project" value="UniProtKB-KW"/>
</dbReference>
<name>A0AAD4P4I7_PERFH</name>
<dbReference type="AlphaFoldDB" id="A0AAD4P4I7"/>
<evidence type="ECO:0000256" key="2">
    <source>
        <dbReference type="ARBA" id="ARBA00022771"/>
    </source>
</evidence>
<dbReference type="EMBL" id="SDAM02000172">
    <property type="protein sequence ID" value="KAH6825777.1"/>
    <property type="molecule type" value="Genomic_DNA"/>
</dbReference>
<keyword evidence="1" id="KW-0479">Metal-binding</keyword>
<dbReference type="Pfam" id="PF00643">
    <property type="entry name" value="zf-B_box"/>
    <property type="match status" value="1"/>
</dbReference>
<dbReference type="InterPro" id="IPR045281">
    <property type="entry name" value="CONSTANS-like"/>
</dbReference>
<dbReference type="PROSITE" id="PS50119">
    <property type="entry name" value="ZF_BBOX"/>
    <property type="match status" value="1"/>
</dbReference>
<dbReference type="PANTHER" id="PTHR31319:SF77">
    <property type="entry name" value="ZINC FINGER PROTEIN CONSTANS-LIKE 4"/>
    <property type="match status" value="1"/>
</dbReference>
<comment type="caution">
    <text evidence="6">The sequence shown here is derived from an EMBL/GenBank/DDBJ whole genome shotgun (WGS) entry which is preliminary data.</text>
</comment>
<dbReference type="InterPro" id="IPR049808">
    <property type="entry name" value="CONSTANS-like_Bbox1"/>
</dbReference>
<dbReference type="SMART" id="SM00336">
    <property type="entry name" value="BBOX"/>
    <property type="match status" value="2"/>
</dbReference>
<dbReference type="GO" id="GO:0005634">
    <property type="term" value="C:nucleus"/>
    <property type="evidence" value="ECO:0007669"/>
    <property type="project" value="TreeGrafter"/>
</dbReference>
<protein>
    <submittedName>
        <fullName evidence="6">CONSTANS-like 3</fullName>
    </submittedName>
</protein>
<evidence type="ECO:0000313" key="7">
    <source>
        <dbReference type="Proteomes" id="UP001190926"/>
    </source>
</evidence>
<keyword evidence="2 4" id="KW-0863">Zinc-finger</keyword>
<keyword evidence="7" id="KW-1185">Reference proteome</keyword>
<dbReference type="InterPro" id="IPR000315">
    <property type="entry name" value="Znf_B-box"/>
</dbReference>
<reference evidence="6 7" key="1">
    <citation type="journal article" date="2021" name="Nat. Commun.">
        <title>Incipient diploidization of the medicinal plant Perilla within 10,000 years.</title>
        <authorList>
            <person name="Zhang Y."/>
            <person name="Shen Q."/>
            <person name="Leng L."/>
            <person name="Zhang D."/>
            <person name="Chen S."/>
            <person name="Shi Y."/>
            <person name="Ning Z."/>
            <person name="Chen S."/>
        </authorList>
    </citation>
    <scope>NUCLEOTIDE SEQUENCE [LARGE SCALE GENOMIC DNA]</scope>
    <source>
        <strain evidence="7">cv. PC099</strain>
    </source>
</reference>
<sequence length="138" mass="14746">MSGESWSLTVKPCDSCKTAAATVFCRADSAFLCVACDGKVHAANKLSSCHARVWVCEVYEQTPAAVTWKADAAALCSACDADIHSANPLARRYKCFPVVHFYDAASASKTSRSSATAGKYSEEEAEAASWLLLLLRGE</sequence>
<dbReference type="GO" id="GO:0003700">
    <property type="term" value="F:DNA-binding transcription factor activity"/>
    <property type="evidence" value="ECO:0007669"/>
    <property type="project" value="TreeGrafter"/>
</dbReference>
<gene>
    <name evidence="6" type="ORF">C2S53_018473</name>
</gene>
<evidence type="ECO:0000313" key="6">
    <source>
        <dbReference type="EMBL" id="KAH6825777.1"/>
    </source>
</evidence>
<dbReference type="GO" id="GO:0009909">
    <property type="term" value="P:regulation of flower development"/>
    <property type="evidence" value="ECO:0007669"/>
    <property type="project" value="InterPro"/>
</dbReference>
<feature type="domain" description="B box-type" evidence="5">
    <location>
        <begin position="13"/>
        <end position="55"/>
    </location>
</feature>
<keyword evidence="3" id="KW-0862">Zinc</keyword>
<dbReference type="Proteomes" id="UP001190926">
    <property type="component" value="Unassembled WGS sequence"/>
</dbReference>
<dbReference type="PANTHER" id="PTHR31319">
    <property type="entry name" value="ZINC FINGER PROTEIN CONSTANS-LIKE 4"/>
    <property type="match status" value="1"/>
</dbReference>
<proteinExistence type="predicted"/>
<organism evidence="6 7">
    <name type="scientific">Perilla frutescens var. hirtella</name>
    <name type="common">Perilla citriodora</name>
    <name type="synonym">Perilla setoyensis</name>
    <dbReference type="NCBI Taxonomy" id="608512"/>
    <lineage>
        <taxon>Eukaryota</taxon>
        <taxon>Viridiplantae</taxon>
        <taxon>Streptophyta</taxon>
        <taxon>Embryophyta</taxon>
        <taxon>Tracheophyta</taxon>
        <taxon>Spermatophyta</taxon>
        <taxon>Magnoliopsida</taxon>
        <taxon>eudicotyledons</taxon>
        <taxon>Gunneridae</taxon>
        <taxon>Pentapetalae</taxon>
        <taxon>asterids</taxon>
        <taxon>lamiids</taxon>
        <taxon>Lamiales</taxon>
        <taxon>Lamiaceae</taxon>
        <taxon>Nepetoideae</taxon>
        <taxon>Elsholtzieae</taxon>
        <taxon>Perilla</taxon>
    </lineage>
</organism>
<accession>A0AAD4P4I7</accession>
<evidence type="ECO:0000256" key="4">
    <source>
        <dbReference type="PROSITE-ProRule" id="PRU00024"/>
    </source>
</evidence>
<evidence type="ECO:0000259" key="5">
    <source>
        <dbReference type="PROSITE" id="PS50119"/>
    </source>
</evidence>
<dbReference type="CDD" id="cd19821">
    <property type="entry name" value="Bbox1_BBX-like"/>
    <property type="match status" value="1"/>
</dbReference>